<keyword evidence="4" id="KW-1185">Reference proteome</keyword>
<dbReference type="Pfam" id="PF01757">
    <property type="entry name" value="Acyl_transf_3"/>
    <property type="match status" value="1"/>
</dbReference>
<feature type="transmembrane region" description="Helical" evidence="1">
    <location>
        <begin position="78"/>
        <end position="97"/>
    </location>
</feature>
<dbReference type="GO" id="GO:0016746">
    <property type="term" value="F:acyltransferase activity"/>
    <property type="evidence" value="ECO:0007669"/>
    <property type="project" value="UniProtKB-KW"/>
</dbReference>
<evidence type="ECO:0000313" key="4">
    <source>
        <dbReference type="Proteomes" id="UP001382904"/>
    </source>
</evidence>
<feature type="transmembrane region" description="Helical" evidence="1">
    <location>
        <begin position="48"/>
        <end position="71"/>
    </location>
</feature>
<evidence type="ECO:0000313" key="3">
    <source>
        <dbReference type="EMBL" id="MEJ8643927.1"/>
    </source>
</evidence>
<accession>A0ABU8U7V5</accession>
<comment type="caution">
    <text evidence="3">The sequence shown here is derived from an EMBL/GenBank/DDBJ whole genome shotgun (WGS) entry which is preliminary data.</text>
</comment>
<keyword evidence="1" id="KW-0812">Transmembrane</keyword>
<dbReference type="EC" id="2.3.-.-" evidence="3"/>
<dbReference type="InterPro" id="IPR002656">
    <property type="entry name" value="Acyl_transf_3_dom"/>
</dbReference>
<keyword evidence="3" id="KW-0808">Transferase</keyword>
<name>A0ABU8U7V5_9ACTN</name>
<feature type="transmembrane region" description="Helical" evidence="1">
    <location>
        <begin position="117"/>
        <end position="135"/>
    </location>
</feature>
<keyword evidence="1" id="KW-0472">Membrane</keyword>
<evidence type="ECO:0000256" key="1">
    <source>
        <dbReference type="SAM" id="Phobius"/>
    </source>
</evidence>
<feature type="transmembrane region" description="Helical" evidence="1">
    <location>
        <begin position="147"/>
        <end position="166"/>
    </location>
</feature>
<dbReference type="Proteomes" id="UP001382904">
    <property type="component" value="Unassembled WGS sequence"/>
</dbReference>
<gene>
    <name evidence="3" type="ORF">WKI68_26250</name>
</gene>
<evidence type="ECO:0000259" key="2">
    <source>
        <dbReference type="Pfam" id="PF01757"/>
    </source>
</evidence>
<feature type="domain" description="Acyltransferase 3" evidence="2">
    <location>
        <begin position="57"/>
        <end position="163"/>
    </location>
</feature>
<keyword evidence="1" id="KW-1133">Transmembrane helix</keyword>
<sequence>MAGAAAACIVHLVHRSAAQRDHAPDTSGTAGTSTTAGASGAAAPSGGALTTLLTATGILALVAVIVLSVLVDSYHKPWLYQGGLAVVAALIALLASVLCTDRGPLVKLLSGKIITEIGQLSYSIYLLHLPIYWLLQKGQPDIKPWALLIVGGGLTWFLSLLLHYVVTERLRLRDWRPLRAVPLLAVTCLAVTAGAYYLPAVTEQGMRPDGKPLVVTAGDSLANDLATTLSGHGKGFAVIDGGIAGCGLMGADRVKDRQNLVVENSDECRRSVETWADLLREHQPQSVVVHVGWDATLQDVKGDGVWMSPATRTSAAATPSASRPRWTSGAKRVRRCRSC</sequence>
<keyword evidence="3" id="KW-0012">Acyltransferase</keyword>
<dbReference type="EMBL" id="JBBKAM010000002">
    <property type="protein sequence ID" value="MEJ8643927.1"/>
    <property type="molecule type" value="Genomic_DNA"/>
</dbReference>
<feature type="transmembrane region" description="Helical" evidence="1">
    <location>
        <begin position="178"/>
        <end position="198"/>
    </location>
</feature>
<reference evidence="3 4" key="1">
    <citation type="submission" date="2024-03" db="EMBL/GenBank/DDBJ databases">
        <title>Novel Streptomyces species of biotechnological and ecological value are a feature of Machair soil.</title>
        <authorList>
            <person name="Prole J.R."/>
            <person name="Goodfellow M."/>
            <person name="Allenby N."/>
            <person name="Ward A.C."/>
        </authorList>
    </citation>
    <scope>NUCLEOTIDE SEQUENCE [LARGE SCALE GENOMIC DNA]</scope>
    <source>
        <strain evidence="3 4">MS1.HAVA.3</strain>
    </source>
</reference>
<organism evidence="3 4">
    <name type="scientific">Streptomyces caledonius</name>
    <dbReference type="NCBI Taxonomy" id="3134107"/>
    <lineage>
        <taxon>Bacteria</taxon>
        <taxon>Bacillati</taxon>
        <taxon>Actinomycetota</taxon>
        <taxon>Actinomycetes</taxon>
        <taxon>Kitasatosporales</taxon>
        <taxon>Streptomycetaceae</taxon>
        <taxon>Streptomyces</taxon>
    </lineage>
</organism>
<proteinExistence type="predicted"/>
<protein>
    <submittedName>
        <fullName evidence="3">Acyltransferase</fullName>
        <ecNumber evidence="3">2.3.-.-</ecNumber>
    </submittedName>
</protein>